<dbReference type="RefSeq" id="WP_320506753.1">
    <property type="nucleotide sequence ID" value="NZ_JAXCLW010000001.1"/>
</dbReference>
<evidence type="ECO:0000259" key="7">
    <source>
        <dbReference type="Pfam" id="PF00883"/>
    </source>
</evidence>
<evidence type="ECO:0000313" key="9">
    <source>
        <dbReference type="EMBL" id="MDY0881699.1"/>
    </source>
</evidence>
<comment type="similarity">
    <text evidence="1">Belongs to the peptidase M17 family.</text>
</comment>
<keyword evidence="5" id="KW-0464">Manganese</keyword>
<feature type="domain" description="M17 aminopeptidase N-terminal" evidence="8">
    <location>
        <begin position="28"/>
        <end position="142"/>
    </location>
</feature>
<reference evidence="9 10" key="1">
    <citation type="journal article" date="2016" name="Antonie Van Leeuwenhoek">
        <title>Dongia soli sp. nov., isolated from soil from Dokdo, Korea.</title>
        <authorList>
            <person name="Kim D.U."/>
            <person name="Lee H."/>
            <person name="Kim H."/>
            <person name="Kim S.G."/>
            <person name="Ka J.O."/>
        </authorList>
    </citation>
    <scope>NUCLEOTIDE SEQUENCE [LARGE SCALE GENOMIC DNA]</scope>
    <source>
        <strain evidence="9 10">D78</strain>
    </source>
</reference>
<dbReference type="InterPro" id="IPR011356">
    <property type="entry name" value="Leucine_aapep/pepB"/>
</dbReference>
<dbReference type="SUPFAM" id="SSF53187">
    <property type="entry name" value="Zn-dependent exopeptidases"/>
    <property type="match status" value="1"/>
</dbReference>
<dbReference type="Pfam" id="PF00883">
    <property type="entry name" value="Peptidase_M17"/>
    <property type="match status" value="1"/>
</dbReference>
<proteinExistence type="inferred from homology"/>
<dbReference type="Pfam" id="PF21337">
    <property type="entry name" value="Peptidase_M17_N_1"/>
    <property type="match status" value="1"/>
</dbReference>
<dbReference type="Gene3D" id="3.40.220.10">
    <property type="entry name" value="Leucine Aminopeptidase, subunit E, domain 1"/>
    <property type="match status" value="1"/>
</dbReference>
<dbReference type="InterPro" id="IPR000819">
    <property type="entry name" value="Peptidase_M17_C"/>
</dbReference>
<keyword evidence="10" id="KW-1185">Reference proteome</keyword>
<dbReference type="Proteomes" id="UP001279642">
    <property type="component" value="Unassembled WGS sequence"/>
</dbReference>
<name>A0ABU5E6C4_9PROT</name>
<dbReference type="InterPro" id="IPR043472">
    <property type="entry name" value="Macro_dom-like"/>
</dbReference>
<dbReference type="PANTHER" id="PTHR11963:SF20">
    <property type="entry name" value="PEPTIDASE B"/>
    <property type="match status" value="1"/>
</dbReference>
<accession>A0ABU5E6C4</accession>
<evidence type="ECO:0000256" key="5">
    <source>
        <dbReference type="ARBA" id="ARBA00023211"/>
    </source>
</evidence>
<evidence type="ECO:0000259" key="8">
    <source>
        <dbReference type="Pfam" id="PF21337"/>
    </source>
</evidence>
<gene>
    <name evidence="9" type="ORF">SMD27_02480</name>
</gene>
<feature type="region of interest" description="Disordered" evidence="6">
    <location>
        <begin position="481"/>
        <end position="500"/>
    </location>
</feature>
<evidence type="ECO:0000313" key="10">
    <source>
        <dbReference type="Proteomes" id="UP001279642"/>
    </source>
</evidence>
<evidence type="ECO:0000256" key="6">
    <source>
        <dbReference type="SAM" id="MobiDB-lite"/>
    </source>
</evidence>
<feature type="domain" description="Cytosol aminopeptidase" evidence="7">
    <location>
        <begin position="160"/>
        <end position="460"/>
    </location>
</feature>
<dbReference type="CDD" id="cd00433">
    <property type="entry name" value="Peptidase_M17"/>
    <property type="match status" value="1"/>
</dbReference>
<sequence>MPPICRNAVLGVATLLDHLVDRAANAVVITPIRAARLGDWLKAQPASVQRWVKNVDFQARPGNTCLVPTGDGKIDRVLLGVDEGLDRWSAAGLPAALPAGAYQLDGEAGFDATAFAFGWAVGGYRFQRYKDADKVLARLIWPQGADRAVVTRLVNALFLGRDLINTPASDMGPAELASAVKAVAKTHKAKYREIVGDDLLKQNYPTIHMVGRASSRAPRLIDLRWGSEGPKLTLVGKGVCFDTGGLDLKSGSYMRLMKKDMGGAALMLALAQAIMDAKLKVRLRLLVPAVENSVSGNAMRPLDIVKTRKGITVEIGDTDAEGRLILCDALAEAENDKPDLIIDAATLTGAARVALGTEMPALFATDDDLADALLLQGRTQDDQLWRLPLNKSYRRLLDSKIADINNCSESGYAGAITAALYLQEFLTPGTTWMHIDSMGWNVSSRPGRPEGGEALGLRALYAFIADWAKPKGKASAKIIAKTPVPRPAPRKPQVSRLRRR</sequence>
<evidence type="ECO:0000256" key="3">
    <source>
        <dbReference type="ARBA" id="ARBA00022670"/>
    </source>
</evidence>
<comment type="caution">
    <text evidence="9">The sequence shown here is derived from an EMBL/GenBank/DDBJ whole genome shotgun (WGS) entry which is preliminary data.</text>
</comment>
<dbReference type="InterPro" id="IPR048816">
    <property type="entry name" value="Peptidase_M17_N_1"/>
</dbReference>
<organism evidence="9 10">
    <name type="scientific">Dongia soli</name>
    <dbReference type="NCBI Taxonomy" id="600628"/>
    <lineage>
        <taxon>Bacteria</taxon>
        <taxon>Pseudomonadati</taxon>
        <taxon>Pseudomonadota</taxon>
        <taxon>Alphaproteobacteria</taxon>
        <taxon>Rhodospirillales</taxon>
        <taxon>Dongiaceae</taxon>
        <taxon>Dongia</taxon>
    </lineage>
</organism>
<dbReference type="GO" id="GO:0004177">
    <property type="term" value="F:aminopeptidase activity"/>
    <property type="evidence" value="ECO:0007669"/>
    <property type="project" value="UniProtKB-KW"/>
</dbReference>
<keyword evidence="2 9" id="KW-0031">Aminopeptidase</keyword>
<keyword evidence="3" id="KW-0645">Protease</keyword>
<evidence type="ECO:0000256" key="4">
    <source>
        <dbReference type="ARBA" id="ARBA00022801"/>
    </source>
</evidence>
<protein>
    <submittedName>
        <fullName evidence="9">Leucyl aminopeptidase family protein</fullName>
    </submittedName>
</protein>
<dbReference type="Gene3D" id="3.40.630.10">
    <property type="entry name" value="Zn peptidases"/>
    <property type="match status" value="1"/>
</dbReference>
<evidence type="ECO:0000256" key="1">
    <source>
        <dbReference type="ARBA" id="ARBA00009528"/>
    </source>
</evidence>
<keyword evidence="4" id="KW-0378">Hydrolase</keyword>
<dbReference type="PANTHER" id="PTHR11963">
    <property type="entry name" value="LEUCINE AMINOPEPTIDASE-RELATED"/>
    <property type="match status" value="1"/>
</dbReference>
<evidence type="ECO:0000256" key="2">
    <source>
        <dbReference type="ARBA" id="ARBA00022438"/>
    </source>
</evidence>
<dbReference type="EMBL" id="JAXCLW010000001">
    <property type="protein sequence ID" value="MDY0881699.1"/>
    <property type="molecule type" value="Genomic_DNA"/>
</dbReference>
<dbReference type="PRINTS" id="PR00481">
    <property type="entry name" value="LAMNOPPTDASE"/>
</dbReference>